<protein>
    <submittedName>
        <fullName evidence="2">Uncharacterized protein</fullName>
    </submittedName>
</protein>
<dbReference type="AlphaFoldDB" id="A0A834ELA3"/>
<evidence type="ECO:0000313" key="2">
    <source>
        <dbReference type="EMBL" id="KAF6125230.1"/>
    </source>
</evidence>
<evidence type="ECO:0000313" key="3">
    <source>
        <dbReference type="Proteomes" id="UP000664940"/>
    </source>
</evidence>
<evidence type="ECO:0000256" key="1">
    <source>
        <dbReference type="SAM" id="Phobius"/>
    </source>
</evidence>
<name>A0A834ELA3_9CHIR</name>
<keyword evidence="1" id="KW-0812">Transmembrane</keyword>
<dbReference type="EMBL" id="JABVXQ010000002">
    <property type="protein sequence ID" value="KAF6125230.1"/>
    <property type="molecule type" value="Genomic_DNA"/>
</dbReference>
<proteinExistence type="predicted"/>
<keyword evidence="1" id="KW-1133">Transmembrane helix</keyword>
<reference evidence="2 3" key="1">
    <citation type="journal article" date="2020" name="Nature">
        <title>Six reference-quality genomes reveal evolution of bat adaptations.</title>
        <authorList>
            <person name="Jebb D."/>
            <person name="Huang Z."/>
            <person name="Pippel M."/>
            <person name="Hughes G.M."/>
            <person name="Lavrichenko K."/>
            <person name="Devanna P."/>
            <person name="Winkler S."/>
            <person name="Jermiin L.S."/>
            <person name="Skirmuntt E.C."/>
            <person name="Katzourakis A."/>
            <person name="Burkitt-Gray L."/>
            <person name="Ray D.A."/>
            <person name="Sullivan K.A.M."/>
            <person name="Roscito J.G."/>
            <person name="Kirilenko B.M."/>
            <person name="Davalos L.M."/>
            <person name="Corthals A.P."/>
            <person name="Power M.L."/>
            <person name="Jones G."/>
            <person name="Ransome R.D."/>
            <person name="Dechmann D.K.N."/>
            <person name="Locatelli A.G."/>
            <person name="Puechmaille S.J."/>
            <person name="Fedrigo O."/>
            <person name="Jarvis E.D."/>
            <person name="Hiller M."/>
            <person name="Vernes S.C."/>
            <person name="Myers E.W."/>
            <person name="Teeling E.C."/>
        </authorList>
    </citation>
    <scope>NUCLEOTIDE SEQUENCE [LARGE SCALE GENOMIC DNA]</scope>
    <source>
        <strain evidence="2">Bat1K_MPI-CBG_1</strain>
    </source>
</reference>
<gene>
    <name evidence="2" type="ORF">HJG60_009751</name>
</gene>
<feature type="transmembrane region" description="Helical" evidence="1">
    <location>
        <begin position="20"/>
        <end position="47"/>
    </location>
</feature>
<sequence length="147" mass="17608">MEKRRARSSPEKFPFPFPFFLYLMVYVSKLVIVLFFNYLTLLYFSHYHLIPLYHLPRSNHHTVVRESFFLFAQSFYPLPSALPLAVILLSIYDCPHFPCLFISFHMHEIIRYLSFSDWLILLSRIFSPSRSIHAVAKGKIFFFFMVK</sequence>
<keyword evidence="1" id="KW-0472">Membrane</keyword>
<comment type="caution">
    <text evidence="2">The sequence shown here is derived from an EMBL/GenBank/DDBJ whole genome shotgun (WGS) entry which is preliminary data.</text>
</comment>
<accession>A0A834ELA3</accession>
<dbReference type="Proteomes" id="UP000664940">
    <property type="component" value="Unassembled WGS sequence"/>
</dbReference>
<organism evidence="2 3">
    <name type="scientific">Phyllostomus discolor</name>
    <name type="common">pale spear-nosed bat</name>
    <dbReference type="NCBI Taxonomy" id="89673"/>
    <lineage>
        <taxon>Eukaryota</taxon>
        <taxon>Metazoa</taxon>
        <taxon>Chordata</taxon>
        <taxon>Craniata</taxon>
        <taxon>Vertebrata</taxon>
        <taxon>Euteleostomi</taxon>
        <taxon>Mammalia</taxon>
        <taxon>Eutheria</taxon>
        <taxon>Laurasiatheria</taxon>
        <taxon>Chiroptera</taxon>
        <taxon>Yangochiroptera</taxon>
        <taxon>Phyllostomidae</taxon>
        <taxon>Phyllostominae</taxon>
        <taxon>Phyllostomus</taxon>
    </lineage>
</organism>